<accession>A0A6I2MDN4</accession>
<proteinExistence type="inferred from homology"/>
<organism evidence="5 6">
    <name type="scientific">Metabacillus idriensis</name>
    <dbReference type="NCBI Taxonomy" id="324768"/>
    <lineage>
        <taxon>Bacteria</taxon>
        <taxon>Bacillati</taxon>
        <taxon>Bacillota</taxon>
        <taxon>Bacilli</taxon>
        <taxon>Bacillales</taxon>
        <taxon>Bacillaceae</taxon>
        <taxon>Metabacillus</taxon>
    </lineage>
</organism>
<keyword evidence="2 3" id="KW-0378">Hydrolase</keyword>
<comment type="caution">
    <text evidence="5">The sequence shown here is derived from an EMBL/GenBank/DDBJ whole genome shotgun (WGS) entry which is preliminary data.</text>
</comment>
<feature type="domain" description="Nudix hydrolase" evidence="4">
    <location>
        <begin position="2"/>
        <end position="132"/>
    </location>
</feature>
<dbReference type="EMBL" id="WKKF01000012">
    <property type="protein sequence ID" value="MRX56428.1"/>
    <property type="molecule type" value="Genomic_DNA"/>
</dbReference>
<dbReference type="RefSeq" id="WP_154319472.1">
    <property type="nucleotide sequence ID" value="NZ_CAJGAA010000005.1"/>
</dbReference>
<dbReference type="InterPro" id="IPR020476">
    <property type="entry name" value="Nudix_hydrolase"/>
</dbReference>
<dbReference type="InterPro" id="IPR015797">
    <property type="entry name" value="NUDIX_hydrolase-like_dom_sf"/>
</dbReference>
<name>A0A6I2MDN4_9BACI</name>
<dbReference type="InterPro" id="IPR000086">
    <property type="entry name" value="NUDIX_hydrolase_dom"/>
</dbReference>
<dbReference type="GO" id="GO:0016787">
    <property type="term" value="F:hydrolase activity"/>
    <property type="evidence" value="ECO:0007669"/>
    <property type="project" value="UniProtKB-KW"/>
</dbReference>
<keyword evidence="6" id="KW-1185">Reference proteome</keyword>
<gene>
    <name evidence="5" type="ORF">GJU41_20930</name>
</gene>
<dbReference type="InterPro" id="IPR020084">
    <property type="entry name" value="NUDIX_hydrolase_CS"/>
</dbReference>
<protein>
    <submittedName>
        <fullName evidence="5">NUDIX domain-containing protein</fullName>
    </submittedName>
</protein>
<dbReference type="SUPFAM" id="SSF55811">
    <property type="entry name" value="Nudix"/>
    <property type="match status" value="1"/>
</dbReference>
<evidence type="ECO:0000256" key="1">
    <source>
        <dbReference type="ARBA" id="ARBA00005582"/>
    </source>
</evidence>
<evidence type="ECO:0000256" key="2">
    <source>
        <dbReference type="ARBA" id="ARBA00022801"/>
    </source>
</evidence>
<dbReference type="Pfam" id="PF00293">
    <property type="entry name" value="NUDIX"/>
    <property type="match status" value="1"/>
</dbReference>
<evidence type="ECO:0000313" key="5">
    <source>
        <dbReference type="EMBL" id="MRX56428.1"/>
    </source>
</evidence>
<evidence type="ECO:0000256" key="3">
    <source>
        <dbReference type="RuleBase" id="RU003476"/>
    </source>
</evidence>
<dbReference type="PROSITE" id="PS51462">
    <property type="entry name" value="NUDIX"/>
    <property type="match status" value="1"/>
</dbReference>
<dbReference type="PANTHER" id="PTHR43736:SF1">
    <property type="entry name" value="DIHYDRONEOPTERIN TRIPHOSPHATE DIPHOSPHATASE"/>
    <property type="match status" value="1"/>
</dbReference>
<reference evidence="5 6" key="1">
    <citation type="submission" date="2019-11" db="EMBL/GenBank/DDBJ databases">
        <title>Bacillus idriensis genome.</title>
        <authorList>
            <person name="Konopka E.N."/>
            <person name="Newman J.D."/>
        </authorList>
    </citation>
    <scope>NUCLEOTIDE SEQUENCE [LARGE SCALE GENOMIC DNA]</scope>
    <source>
        <strain evidence="5 6">DSM 19097</strain>
    </source>
</reference>
<evidence type="ECO:0000313" key="6">
    <source>
        <dbReference type="Proteomes" id="UP000441585"/>
    </source>
</evidence>
<dbReference type="PRINTS" id="PR00502">
    <property type="entry name" value="NUDIXFAMILY"/>
</dbReference>
<dbReference type="PANTHER" id="PTHR43736">
    <property type="entry name" value="ADP-RIBOSE PYROPHOSPHATASE"/>
    <property type="match status" value="1"/>
</dbReference>
<comment type="similarity">
    <text evidence="1 3">Belongs to the Nudix hydrolase family.</text>
</comment>
<sequence>MKRVNVVYVLLYHDTTNKILMVKNKGKRSSSYYTLPGGAVEDDETLDHAAIREVREETGLEVSVHGMINISEAFLEERGHHAIFFTFLGRITGGKQEIIMPGEIEEITWMDTEQASKYLHFEAEQDGLTNQSTAIPYKFLRNL</sequence>
<evidence type="ECO:0000259" key="4">
    <source>
        <dbReference type="PROSITE" id="PS51462"/>
    </source>
</evidence>
<dbReference type="CDD" id="cd02883">
    <property type="entry name" value="NUDIX_Hydrolase"/>
    <property type="match status" value="1"/>
</dbReference>
<dbReference type="Proteomes" id="UP000441585">
    <property type="component" value="Unassembled WGS sequence"/>
</dbReference>
<dbReference type="AlphaFoldDB" id="A0A6I2MDN4"/>
<dbReference type="PROSITE" id="PS00893">
    <property type="entry name" value="NUDIX_BOX"/>
    <property type="match status" value="1"/>
</dbReference>
<dbReference type="Gene3D" id="3.90.79.10">
    <property type="entry name" value="Nucleoside Triphosphate Pyrophosphohydrolase"/>
    <property type="match status" value="1"/>
</dbReference>